<name>I3SVP3_MEDTR</name>
<protein>
    <submittedName>
        <fullName evidence="1">Uncharacterized protein</fullName>
    </submittedName>
</protein>
<reference evidence="1" key="1">
    <citation type="submission" date="2012-05" db="EMBL/GenBank/DDBJ databases">
        <authorList>
            <person name="Krishnakumar V."/>
            <person name="Cheung F."/>
            <person name="Xiao Y."/>
            <person name="Chan A."/>
            <person name="Moskal W.A."/>
            <person name="Town C.D."/>
        </authorList>
    </citation>
    <scope>NUCLEOTIDE SEQUENCE</scope>
</reference>
<dbReference type="AlphaFoldDB" id="I3SVP3"/>
<evidence type="ECO:0000313" key="1">
    <source>
        <dbReference type="EMBL" id="AFK44335.1"/>
    </source>
</evidence>
<sequence length="91" mass="10322">MVLFTCLCLQQSLNRSFLFINHLSVNQKLIVLSPITSLIQGSVSEIPLKNHTLRKISNSHLNLPLLIRISFIISKINNLKSISSLLNIQRE</sequence>
<dbReference type="EMBL" id="BT144541">
    <property type="protein sequence ID" value="AFK44335.1"/>
    <property type="molecule type" value="mRNA"/>
</dbReference>
<organism evidence="1">
    <name type="scientific">Medicago truncatula</name>
    <name type="common">Barrel medic</name>
    <name type="synonym">Medicago tribuloides</name>
    <dbReference type="NCBI Taxonomy" id="3880"/>
    <lineage>
        <taxon>Eukaryota</taxon>
        <taxon>Viridiplantae</taxon>
        <taxon>Streptophyta</taxon>
        <taxon>Embryophyta</taxon>
        <taxon>Tracheophyta</taxon>
        <taxon>Spermatophyta</taxon>
        <taxon>Magnoliopsida</taxon>
        <taxon>eudicotyledons</taxon>
        <taxon>Gunneridae</taxon>
        <taxon>Pentapetalae</taxon>
        <taxon>rosids</taxon>
        <taxon>fabids</taxon>
        <taxon>Fabales</taxon>
        <taxon>Fabaceae</taxon>
        <taxon>Papilionoideae</taxon>
        <taxon>50 kb inversion clade</taxon>
        <taxon>NPAAA clade</taxon>
        <taxon>Hologalegina</taxon>
        <taxon>IRL clade</taxon>
        <taxon>Trifolieae</taxon>
        <taxon>Medicago</taxon>
    </lineage>
</organism>
<accession>I3SVP3</accession>
<proteinExistence type="evidence at transcript level"/>